<feature type="domain" description="Peptidase M20 dimerisation" evidence="1">
    <location>
        <begin position="196"/>
        <end position="291"/>
    </location>
</feature>
<dbReference type="EMBL" id="JAAMOZ010000001">
    <property type="protein sequence ID" value="NIH57684.1"/>
    <property type="molecule type" value="Genomic_DNA"/>
</dbReference>
<organism evidence="2 3">
    <name type="scientific">Brooklawnia cerclae</name>
    <dbReference type="NCBI Taxonomy" id="349934"/>
    <lineage>
        <taxon>Bacteria</taxon>
        <taxon>Bacillati</taxon>
        <taxon>Actinomycetota</taxon>
        <taxon>Actinomycetes</taxon>
        <taxon>Propionibacteriales</taxon>
        <taxon>Propionibacteriaceae</taxon>
        <taxon>Brooklawnia</taxon>
    </lineage>
</organism>
<dbReference type="InterPro" id="IPR017439">
    <property type="entry name" value="Amidohydrolase"/>
</dbReference>
<dbReference type="RefSeq" id="WP_208390537.1">
    <property type="nucleotide sequence ID" value="NZ_BAAAOO010000007.1"/>
</dbReference>
<proteinExistence type="predicted"/>
<dbReference type="Gene3D" id="3.40.630.10">
    <property type="entry name" value="Zn peptidases"/>
    <property type="match status" value="1"/>
</dbReference>
<dbReference type="PANTHER" id="PTHR11014:SF63">
    <property type="entry name" value="METALLOPEPTIDASE, PUTATIVE (AFU_ORTHOLOGUE AFUA_6G09600)-RELATED"/>
    <property type="match status" value="1"/>
</dbReference>
<dbReference type="NCBIfam" id="TIGR01891">
    <property type="entry name" value="amidohydrolases"/>
    <property type="match status" value="1"/>
</dbReference>
<dbReference type="PIRSF" id="PIRSF005962">
    <property type="entry name" value="Pept_M20D_amidohydro"/>
    <property type="match status" value="1"/>
</dbReference>
<dbReference type="Gene3D" id="3.30.70.360">
    <property type="match status" value="1"/>
</dbReference>
<protein>
    <submittedName>
        <fullName evidence="2">Hippurate hydrolase</fullName>
        <ecNumber evidence="2">3.5.1.32</ecNumber>
    </submittedName>
</protein>
<dbReference type="Pfam" id="PF07687">
    <property type="entry name" value="M20_dimer"/>
    <property type="match status" value="1"/>
</dbReference>
<reference evidence="2 3" key="1">
    <citation type="submission" date="2020-02" db="EMBL/GenBank/DDBJ databases">
        <title>Sequencing the genomes of 1000 actinobacteria strains.</title>
        <authorList>
            <person name="Klenk H.-P."/>
        </authorList>
    </citation>
    <scope>NUCLEOTIDE SEQUENCE [LARGE SCALE GENOMIC DNA]</scope>
    <source>
        <strain evidence="2 3">DSM 19609</strain>
    </source>
</reference>
<dbReference type="Proteomes" id="UP000749311">
    <property type="component" value="Unassembled WGS sequence"/>
</dbReference>
<gene>
    <name evidence="2" type="ORF">FB473_002329</name>
</gene>
<keyword evidence="3" id="KW-1185">Reference proteome</keyword>
<evidence type="ECO:0000313" key="2">
    <source>
        <dbReference type="EMBL" id="NIH57684.1"/>
    </source>
</evidence>
<dbReference type="Pfam" id="PF01546">
    <property type="entry name" value="Peptidase_M20"/>
    <property type="match status" value="1"/>
</dbReference>
<dbReference type="EC" id="3.5.1.32" evidence="2"/>
<dbReference type="PANTHER" id="PTHR11014">
    <property type="entry name" value="PEPTIDASE M20 FAMILY MEMBER"/>
    <property type="match status" value="1"/>
</dbReference>
<name>A0ABX0SH68_9ACTN</name>
<comment type="caution">
    <text evidence="2">The sequence shown here is derived from an EMBL/GenBank/DDBJ whole genome shotgun (WGS) entry which is preliminary data.</text>
</comment>
<keyword evidence="2" id="KW-0378">Hydrolase</keyword>
<accession>A0ABX0SH68</accession>
<dbReference type="GO" id="GO:0047980">
    <property type="term" value="F:hippurate hydrolase activity"/>
    <property type="evidence" value="ECO:0007669"/>
    <property type="project" value="UniProtKB-EC"/>
</dbReference>
<dbReference type="SUPFAM" id="SSF55031">
    <property type="entry name" value="Bacterial exopeptidase dimerisation domain"/>
    <property type="match status" value="1"/>
</dbReference>
<dbReference type="InterPro" id="IPR002933">
    <property type="entry name" value="Peptidase_M20"/>
</dbReference>
<evidence type="ECO:0000259" key="1">
    <source>
        <dbReference type="Pfam" id="PF07687"/>
    </source>
</evidence>
<evidence type="ECO:0000313" key="3">
    <source>
        <dbReference type="Proteomes" id="UP000749311"/>
    </source>
</evidence>
<dbReference type="InterPro" id="IPR036264">
    <property type="entry name" value="Bact_exopeptidase_dim_dom"/>
</dbReference>
<dbReference type="SUPFAM" id="SSF53187">
    <property type="entry name" value="Zn-dependent exopeptidases"/>
    <property type="match status" value="1"/>
</dbReference>
<dbReference type="InterPro" id="IPR011650">
    <property type="entry name" value="Peptidase_M20_dimer"/>
</dbReference>
<sequence>MTPPSRFEPTGDQFERLLADYRYLHAHPELSLHEFETAAWLERRLEALGFTTQRIAETGVAAVLTNGDGPVVAFRADTDGLPVSEDTGVEWASRTVWEDADGNRTPVMHACGHDIHMTCAIAAAEWLASHKDEWSGTLELILQPAEEIVQGARNMLNAGLWDAIPHAEAVYGQHVWPIPAGQVWVNPGPFFAAVDTYRIEVFGRGGHGSMPETTIDPVVLTAAITLRLQTIVSREVGLHERAVLTVGSIHAGSKENVIPSSGELLVSTRTYSPDVQRRMAEAIARIARAEAAASGAPEPNIVPMYNASCVVNDADETATLLGLLGDELGEDAVLVPENPMTASEDFGYLGAAIGAPSVFWVFGGYRGMHPGDAVPTNHSPHFLPDPDSSIRTGTSAALTALMSRLGR</sequence>